<dbReference type="GO" id="GO:0005829">
    <property type="term" value="C:cytosol"/>
    <property type="evidence" value="ECO:0007669"/>
    <property type="project" value="TreeGrafter"/>
</dbReference>
<dbReference type="InterPro" id="IPR023865">
    <property type="entry name" value="Aliphatic_acid_kinase_CS"/>
</dbReference>
<feature type="binding site" evidence="9">
    <location>
        <position position="385"/>
    </location>
    <ligand>
        <name>Mg(2+)</name>
        <dbReference type="ChEBI" id="CHEBI:18420"/>
    </ligand>
</feature>
<keyword evidence="2 9" id="KW-0963">Cytoplasm</keyword>
<dbReference type="NCBIfam" id="TIGR00016">
    <property type="entry name" value="ackA"/>
    <property type="match status" value="1"/>
</dbReference>
<evidence type="ECO:0000256" key="10">
    <source>
        <dbReference type="RuleBase" id="RU003835"/>
    </source>
</evidence>
<dbReference type="GO" id="GO:0006083">
    <property type="term" value="P:acetate metabolic process"/>
    <property type="evidence" value="ECO:0007669"/>
    <property type="project" value="TreeGrafter"/>
</dbReference>
<feature type="binding site" evidence="9">
    <location>
        <begin position="207"/>
        <end position="211"/>
    </location>
    <ligand>
        <name>ATP</name>
        <dbReference type="ChEBI" id="CHEBI:30616"/>
    </ligand>
</feature>
<dbReference type="EMBL" id="CP069798">
    <property type="protein sequence ID" value="QRQ81229.1"/>
    <property type="molecule type" value="Genomic_DNA"/>
</dbReference>
<sequence length="401" mass="42765">MSNHPLILVLNCGSSSLKGAVLDVVSGKVLLSCVAEKLGFADAFITFKADGDKHKVALGGDHSHTVAVEALMAELKVHHLHHKIAAVGHRVVHGGERFTHSTLIDDQVMRDIEACIVLAPLHNPAHILGIRAAQAVFADLPHVAVFDTAFHQTMPEQAYRYAVPTELYTQYGVRRYGMHGTSYRFVAQETARFLGRAETELALVIAHLGNGASITAVLNGQSRDTSMGLTPLEGLVMGTRSGDIDPSIFSFLQENANLDMAEITAMLNHKSGLLGLSDLSNDCRTLEEAAANGHKGALLALEVFAYRLAKYVAAMTVANGRLDALVFTGGIGENSTFVREKVLSHLAVLGLSIDHDANLAACFGRAGIISQPGKTPLALVIPTNEELMIAQDTAQLAGLSI</sequence>
<feature type="active site" description="Proton donor/acceptor" evidence="9">
    <location>
        <position position="147"/>
    </location>
</feature>
<comment type="subunit">
    <text evidence="9">Homodimer.</text>
</comment>
<comment type="function">
    <text evidence="9">Catalyzes the formation of acetyl phosphate from acetate and ATP. Can also catalyze the reverse reaction.</text>
</comment>
<gene>
    <name evidence="9" type="primary">ackA</name>
    <name evidence="11" type="ORF">JQU52_10940</name>
</gene>
<feature type="site" description="Transition state stabilizer" evidence="9">
    <location>
        <position position="179"/>
    </location>
</feature>
<comment type="similarity">
    <text evidence="1 9 10">Belongs to the acetokinase family.</text>
</comment>
<keyword evidence="6 9" id="KW-0418">Kinase</keyword>
<dbReference type="PANTHER" id="PTHR21060:SF21">
    <property type="entry name" value="ACETATE KINASE"/>
    <property type="match status" value="1"/>
</dbReference>
<dbReference type="UniPathway" id="UPA00340">
    <property type="reaction ID" value="UER00458"/>
</dbReference>
<accession>A0A892ZK06</accession>
<dbReference type="CDD" id="cd24010">
    <property type="entry name" value="ASKHA_NBD_AcK_PK"/>
    <property type="match status" value="1"/>
</dbReference>
<evidence type="ECO:0000256" key="9">
    <source>
        <dbReference type="HAMAP-Rule" id="MF_00020"/>
    </source>
</evidence>
<dbReference type="Proteomes" id="UP000653156">
    <property type="component" value="Chromosome"/>
</dbReference>
<evidence type="ECO:0000256" key="8">
    <source>
        <dbReference type="ARBA" id="ARBA00022842"/>
    </source>
</evidence>
<organism evidence="11 12">
    <name type="scientific">Paralysiella testudinis</name>
    <dbReference type="NCBI Taxonomy" id="2809020"/>
    <lineage>
        <taxon>Bacteria</taxon>
        <taxon>Pseudomonadati</taxon>
        <taxon>Pseudomonadota</taxon>
        <taxon>Betaproteobacteria</taxon>
        <taxon>Neisseriales</taxon>
        <taxon>Neisseriaceae</taxon>
        <taxon>Paralysiella</taxon>
    </lineage>
</organism>
<dbReference type="PIRSF" id="PIRSF000722">
    <property type="entry name" value="Acetate_prop_kin"/>
    <property type="match status" value="1"/>
</dbReference>
<evidence type="ECO:0000256" key="5">
    <source>
        <dbReference type="ARBA" id="ARBA00022741"/>
    </source>
</evidence>
<evidence type="ECO:0000256" key="6">
    <source>
        <dbReference type="ARBA" id="ARBA00022777"/>
    </source>
</evidence>
<dbReference type="SUPFAM" id="SSF53067">
    <property type="entry name" value="Actin-like ATPase domain"/>
    <property type="match status" value="2"/>
</dbReference>
<feature type="binding site" evidence="9">
    <location>
        <position position="11"/>
    </location>
    <ligand>
        <name>Mg(2+)</name>
        <dbReference type="ChEBI" id="CHEBI:18420"/>
    </ligand>
</feature>
<keyword evidence="3 9" id="KW-0808">Transferase</keyword>
<dbReference type="Gene3D" id="3.30.420.40">
    <property type="match status" value="2"/>
</dbReference>
<evidence type="ECO:0000256" key="2">
    <source>
        <dbReference type="ARBA" id="ARBA00022490"/>
    </source>
</evidence>
<dbReference type="GO" id="GO:0006085">
    <property type="term" value="P:acetyl-CoA biosynthetic process"/>
    <property type="evidence" value="ECO:0007669"/>
    <property type="project" value="UniProtKB-UniRule"/>
</dbReference>
<dbReference type="GO" id="GO:0008776">
    <property type="term" value="F:acetate kinase activity"/>
    <property type="evidence" value="ECO:0007669"/>
    <property type="project" value="UniProtKB-UniRule"/>
</dbReference>
<proteinExistence type="inferred from homology"/>
<dbReference type="KEGG" id="ptes:JQU52_10940"/>
<feature type="binding site" evidence="9">
    <location>
        <position position="18"/>
    </location>
    <ligand>
        <name>ATP</name>
        <dbReference type="ChEBI" id="CHEBI:30616"/>
    </ligand>
</feature>
<protein>
    <recommendedName>
        <fullName evidence="9">Acetate kinase</fullName>
        <ecNumber evidence="9">2.7.2.1</ecNumber>
    </recommendedName>
    <alternativeName>
        <fullName evidence="9">Acetokinase</fullName>
    </alternativeName>
</protein>
<keyword evidence="4 9" id="KW-0479">Metal-binding</keyword>
<dbReference type="AlphaFoldDB" id="A0A892ZK06"/>
<dbReference type="InterPro" id="IPR004372">
    <property type="entry name" value="Ac/propionate_kinase"/>
</dbReference>
<comment type="pathway">
    <text evidence="9">Metabolic intermediate biosynthesis; acetyl-CoA biosynthesis; acetyl-CoA from acetate: step 1/2.</text>
</comment>
<evidence type="ECO:0000256" key="3">
    <source>
        <dbReference type="ARBA" id="ARBA00022679"/>
    </source>
</evidence>
<feature type="site" description="Transition state stabilizer" evidence="9">
    <location>
        <position position="240"/>
    </location>
</feature>
<feature type="binding site" evidence="9">
    <location>
        <position position="90"/>
    </location>
    <ligand>
        <name>substrate</name>
    </ligand>
</feature>
<evidence type="ECO:0000256" key="1">
    <source>
        <dbReference type="ARBA" id="ARBA00008748"/>
    </source>
</evidence>
<dbReference type="EC" id="2.7.2.1" evidence="9"/>
<evidence type="ECO:0000313" key="12">
    <source>
        <dbReference type="Proteomes" id="UP000653156"/>
    </source>
</evidence>
<dbReference type="Pfam" id="PF00871">
    <property type="entry name" value="Acetate_kinase"/>
    <property type="match status" value="1"/>
</dbReference>
<dbReference type="HAMAP" id="MF_00020">
    <property type="entry name" value="Acetate_kinase"/>
    <property type="match status" value="1"/>
</dbReference>
<feature type="binding site" evidence="9">
    <location>
        <begin position="282"/>
        <end position="284"/>
    </location>
    <ligand>
        <name>ATP</name>
        <dbReference type="ChEBI" id="CHEBI:30616"/>
    </ligand>
</feature>
<dbReference type="RefSeq" id="WP_230338518.1">
    <property type="nucleotide sequence ID" value="NZ_CP069798.1"/>
</dbReference>
<feature type="binding site" evidence="9">
    <location>
        <begin position="330"/>
        <end position="334"/>
    </location>
    <ligand>
        <name>ATP</name>
        <dbReference type="ChEBI" id="CHEBI:30616"/>
    </ligand>
</feature>
<evidence type="ECO:0000313" key="11">
    <source>
        <dbReference type="EMBL" id="QRQ81229.1"/>
    </source>
</evidence>
<evidence type="ECO:0000256" key="7">
    <source>
        <dbReference type="ARBA" id="ARBA00022840"/>
    </source>
</evidence>
<reference evidence="11" key="1">
    <citation type="submission" date="2021-02" db="EMBL/GenBank/DDBJ databases">
        <title>Neisseriaceae sp. 26B isolated from the cloaca of a Common Toad-headed Turtle (Mesoclemmys nasuta).</title>
        <authorList>
            <person name="Spergser J."/>
            <person name="Busse H.-J."/>
        </authorList>
    </citation>
    <scope>NUCLEOTIDE SEQUENCE</scope>
    <source>
        <strain evidence="11">26B</strain>
    </source>
</reference>
<keyword evidence="8 9" id="KW-0460">Magnesium</keyword>
<dbReference type="PRINTS" id="PR00471">
    <property type="entry name" value="ACETATEKNASE"/>
</dbReference>
<keyword evidence="12" id="KW-1185">Reference proteome</keyword>
<keyword evidence="5 9" id="KW-0547">Nucleotide-binding</keyword>
<dbReference type="GO" id="GO:0005524">
    <property type="term" value="F:ATP binding"/>
    <property type="evidence" value="ECO:0007669"/>
    <property type="project" value="UniProtKB-KW"/>
</dbReference>
<comment type="subcellular location">
    <subcellularLocation>
        <location evidence="9">Cytoplasm</location>
    </subcellularLocation>
</comment>
<name>A0A892ZK06_9NEIS</name>
<comment type="catalytic activity">
    <reaction evidence="9">
        <text>acetate + ATP = acetyl phosphate + ADP</text>
        <dbReference type="Rhea" id="RHEA:11352"/>
        <dbReference type="ChEBI" id="CHEBI:22191"/>
        <dbReference type="ChEBI" id="CHEBI:30089"/>
        <dbReference type="ChEBI" id="CHEBI:30616"/>
        <dbReference type="ChEBI" id="CHEBI:456216"/>
        <dbReference type="EC" id="2.7.2.1"/>
    </reaction>
</comment>
<evidence type="ECO:0000256" key="4">
    <source>
        <dbReference type="ARBA" id="ARBA00022723"/>
    </source>
</evidence>
<dbReference type="PANTHER" id="PTHR21060">
    <property type="entry name" value="ACETATE KINASE"/>
    <property type="match status" value="1"/>
</dbReference>
<dbReference type="PROSITE" id="PS01075">
    <property type="entry name" value="ACETATE_KINASE_1"/>
    <property type="match status" value="1"/>
</dbReference>
<dbReference type="InterPro" id="IPR000890">
    <property type="entry name" value="Aliphatic_acid_kin_short-chain"/>
</dbReference>
<dbReference type="InterPro" id="IPR043129">
    <property type="entry name" value="ATPase_NBD"/>
</dbReference>
<dbReference type="GO" id="GO:0000287">
    <property type="term" value="F:magnesium ion binding"/>
    <property type="evidence" value="ECO:0007669"/>
    <property type="project" value="UniProtKB-UniRule"/>
</dbReference>
<comment type="cofactor">
    <cofactor evidence="9">
        <name>Mg(2+)</name>
        <dbReference type="ChEBI" id="CHEBI:18420"/>
    </cofactor>
    <cofactor evidence="9">
        <name>Mn(2+)</name>
        <dbReference type="ChEBI" id="CHEBI:29035"/>
    </cofactor>
    <text evidence="9">Mg(2+). Can also accept Mn(2+).</text>
</comment>
<dbReference type="PROSITE" id="PS01076">
    <property type="entry name" value="ACETATE_KINASE_2"/>
    <property type="match status" value="1"/>
</dbReference>
<keyword evidence="7 9" id="KW-0067">ATP-binding</keyword>